<reference evidence="1 2" key="1">
    <citation type="submission" date="2019-06" db="EMBL/GenBank/DDBJ databases">
        <authorList>
            <person name="Broberg M."/>
        </authorList>
    </citation>
    <scope>NUCLEOTIDE SEQUENCE [LARGE SCALE GENOMIC DNA]</scope>
</reference>
<dbReference type="EMBL" id="CABFNS010000518">
    <property type="protein sequence ID" value="VUC22143.1"/>
    <property type="molecule type" value="Genomic_DNA"/>
</dbReference>
<dbReference type="Pfam" id="PF06314">
    <property type="entry name" value="ADC"/>
    <property type="match status" value="1"/>
</dbReference>
<keyword evidence="2" id="KW-1185">Reference proteome</keyword>
<gene>
    <name evidence="1" type="ORF">CLO192961_LOCUS76009</name>
</gene>
<evidence type="ECO:0000313" key="2">
    <source>
        <dbReference type="Proteomes" id="UP000766486"/>
    </source>
</evidence>
<protein>
    <recommendedName>
        <fullName evidence="3">Acetoacetate decarboxylase</fullName>
    </recommendedName>
</protein>
<name>A0ABY6TU19_BIOOC</name>
<sequence>MSYVATPEEIAVFEEFSSEPKFSQEAIVCDFTTTKEFVKSVLPPRFQPAAEPTGHIYVGTMESRLCGAFDCALISLDVIFEGKPGVYMLEMLISDDFPVTWGREVWGETKKTASVKMLRSGNYRYAYAERNGMKLIEIEGEFGDDLPPNKSESRSFEIKAYPGSRGKGVQWEPVVNVLDIVEHNDRHSVGQGIVTLRGNRNNPIHSIPVQSITELHYTSGLSEYTVVAEHPLGVTSEYLPYLIGRHYDDMRTFKVGNQWTRLGASAQPEETFPIQRLTTPGFKPAKA</sequence>
<organism evidence="1 2">
    <name type="scientific">Bionectria ochroleuca</name>
    <name type="common">Gliocladium roseum</name>
    <dbReference type="NCBI Taxonomy" id="29856"/>
    <lineage>
        <taxon>Eukaryota</taxon>
        <taxon>Fungi</taxon>
        <taxon>Dikarya</taxon>
        <taxon>Ascomycota</taxon>
        <taxon>Pezizomycotina</taxon>
        <taxon>Sordariomycetes</taxon>
        <taxon>Hypocreomycetidae</taxon>
        <taxon>Hypocreales</taxon>
        <taxon>Bionectriaceae</taxon>
        <taxon>Clonostachys</taxon>
    </lineage>
</organism>
<accession>A0ABY6TU19</accession>
<proteinExistence type="predicted"/>
<dbReference type="SUPFAM" id="SSF160104">
    <property type="entry name" value="Acetoacetate decarboxylase-like"/>
    <property type="match status" value="1"/>
</dbReference>
<dbReference type="Gene3D" id="2.40.400.10">
    <property type="entry name" value="Acetoacetate decarboxylase-like"/>
    <property type="match status" value="1"/>
</dbReference>
<dbReference type="Proteomes" id="UP000766486">
    <property type="component" value="Unassembled WGS sequence"/>
</dbReference>
<evidence type="ECO:0000313" key="1">
    <source>
        <dbReference type="EMBL" id="VUC22143.1"/>
    </source>
</evidence>
<evidence type="ECO:0008006" key="3">
    <source>
        <dbReference type="Google" id="ProtNLM"/>
    </source>
</evidence>
<dbReference type="InterPro" id="IPR010451">
    <property type="entry name" value="Acetoacetate_decarboxylase"/>
</dbReference>
<comment type="caution">
    <text evidence="1">The sequence shown here is derived from an EMBL/GenBank/DDBJ whole genome shotgun (WGS) entry which is preliminary data.</text>
</comment>
<dbReference type="InterPro" id="IPR023375">
    <property type="entry name" value="ADC_dom_sf"/>
</dbReference>